<dbReference type="InterPro" id="IPR041726">
    <property type="entry name" value="ACAD10_11_N"/>
</dbReference>
<reference evidence="2 3" key="1">
    <citation type="submission" date="2017-03" db="EMBL/GenBank/DDBJ databases">
        <title>Genomes of endolithic fungi from Antarctica.</title>
        <authorList>
            <person name="Coleine C."/>
            <person name="Masonjones S."/>
            <person name="Stajich J.E."/>
        </authorList>
    </citation>
    <scope>NUCLEOTIDE SEQUENCE [LARGE SCALE GENOMIC DNA]</scope>
    <source>
        <strain evidence="2 3">CCFEE 5311</strain>
    </source>
</reference>
<organism evidence="2 3">
    <name type="scientific">Friedmanniomyces endolithicus</name>
    <dbReference type="NCBI Taxonomy" id="329885"/>
    <lineage>
        <taxon>Eukaryota</taxon>
        <taxon>Fungi</taxon>
        <taxon>Dikarya</taxon>
        <taxon>Ascomycota</taxon>
        <taxon>Pezizomycotina</taxon>
        <taxon>Dothideomycetes</taxon>
        <taxon>Dothideomycetidae</taxon>
        <taxon>Mycosphaerellales</taxon>
        <taxon>Teratosphaeriaceae</taxon>
        <taxon>Friedmanniomyces</taxon>
    </lineage>
</organism>
<accession>A0A4U0URS8</accession>
<dbReference type="Pfam" id="PF01636">
    <property type="entry name" value="APH"/>
    <property type="match status" value="1"/>
</dbReference>
<proteinExistence type="predicted"/>
<feature type="domain" description="Aminoglycoside phosphotransferase" evidence="1">
    <location>
        <begin position="30"/>
        <end position="269"/>
    </location>
</feature>
<name>A0A4U0URS8_9PEZI</name>
<dbReference type="InterPro" id="IPR011009">
    <property type="entry name" value="Kinase-like_dom_sf"/>
</dbReference>
<evidence type="ECO:0000259" key="1">
    <source>
        <dbReference type="Pfam" id="PF01636"/>
    </source>
</evidence>
<evidence type="ECO:0000313" key="2">
    <source>
        <dbReference type="EMBL" id="TKA38640.1"/>
    </source>
</evidence>
<dbReference type="SUPFAM" id="SSF56112">
    <property type="entry name" value="Protein kinase-like (PK-like)"/>
    <property type="match status" value="1"/>
</dbReference>
<gene>
    <name evidence="2" type="ORF">B0A54_09576</name>
</gene>
<dbReference type="InterPro" id="IPR052898">
    <property type="entry name" value="ACAD10-like"/>
</dbReference>
<dbReference type="STRING" id="329885.A0A4U0URS8"/>
<dbReference type="InterPro" id="IPR002575">
    <property type="entry name" value="Aminoglycoside_PTrfase"/>
</dbReference>
<dbReference type="Gene3D" id="3.90.1200.10">
    <property type="match status" value="1"/>
</dbReference>
<sequence length="374" mass="41683">MAGPIRQPIDIGNLERYIQNNVPEIKTPLDVKQFGYGQSNPTYLLTSTRTGNKYVMRKKPPGVLLSKTAHQVDREYRIIHALEPTDVPVPRALCLCEDDSIVGTPFYIMSFLPGRIFEDPALPDVSAEDRRAMWKSAVQTLGKFHSVKPADVGMQGFGRANNFYNRQLKTFATIAQAQAKAVDVETGVSVGDIPHYYEMTKFFGQEQTQPKDRSTFVHGDYKIDNMVFHATEPYVIGILDWEMATIGNPLSDVTNLLMPFTTASSPKARSVGRANPAFVAGATPGLPTKEQCMAWYEATVGWKVLDTDLTWADAFGIFRGSVIMQGIAARYALRQASSEKAGDYAAQMKPFGEMGWDFIQELMRKMDAPEKARM</sequence>
<dbReference type="EMBL" id="NAJP01000044">
    <property type="protein sequence ID" value="TKA38640.1"/>
    <property type="molecule type" value="Genomic_DNA"/>
</dbReference>
<evidence type="ECO:0000313" key="3">
    <source>
        <dbReference type="Proteomes" id="UP000310066"/>
    </source>
</evidence>
<dbReference type="CDD" id="cd05154">
    <property type="entry name" value="ACAD10_11_N-like"/>
    <property type="match status" value="1"/>
</dbReference>
<dbReference type="AlphaFoldDB" id="A0A4U0URS8"/>
<protein>
    <recommendedName>
        <fullName evidence="1">Aminoglycoside phosphotransferase domain-containing protein</fullName>
    </recommendedName>
</protein>
<dbReference type="OrthoDB" id="191037at2759"/>
<dbReference type="PANTHER" id="PTHR47829">
    <property type="entry name" value="HYDROLASE, PUTATIVE (AFU_ORTHOLOGUE AFUA_1G12880)-RELATED"/>
    <property type="match status" value="1"/>
</dbReference>
<comment type="caution">
    <text evidence="2">The sequence shown here is derived from an EMBL/GenBank/DDBJ whole genome shotgun (WGS) entry which is preliminary data.</text>
</comment>
<dbReference type="Gene3D" id="3.30.200.20">
    <property type="entry name" value="Phosphorylase Kinase, domain 1"/>
    <property type="match status" value="1"/>
</dbReference>
<dbReference type="PANTHER" id="PTHR47829:SF1">
    <property type="entry name" value="HAD FAMILY PHOSPHATASE"/>
    <property type="match status" value="1"/>
</dbReference>
<dbReference type="Proteomes" id="UP000310066">
    <property type="component" value="Unassembled WGS sequence"/>
</dbReference>